<comment type="caution">
    <text evidence="1">The sequence shown here is derived from an EMBL/GenBank/DDBJ whole genome shotgun (WGS) entry which is preliminary data.</text>
</comment>
<gene>
    <name evidence="1" type="ORF">CT0861_13215</name>
</gene>
<dbReference type="AlphaFoldDB" id="A0A161VPA3"/>
<name>A0A161VPA3_9PEZI</name>
<proteinExistence type="predicted"/>
<evidence type="ECO:0000313" key="2">
    <source>
        <dbReference type="Proteomes" id="UP000076552"/>
    </source>
</evidence>
<feature type="non-terminal residue" evidence="1">
    <location>
        <position position="144"/>
    </location>
</feature>
<sequence length="144" mass="16117">MHCVLAICGAHMSILKTKNCGSAAMAHMHYARILADLWRAFTAKKTSSFGDAEDGKTSRHYAVALAGKPHKPHLHKLLYIHDFPLGIQAFLAPKLTVMLLSTLKSHSVELDYFLESLDFLSQYRSLGFMLELGHGLLAMIHRDR</sequence>
<dbReference type="STRING" id="708197.A0A161VPA3"/>
<dbReference type="EMBL" id="LFIV01000051">
    <property type="protein sequence ID" value="KZL72925.1"/>
    <property type="molecule type" value="Genomic_DNA"/>
</dbReference>
<dbReference type="Proteomes" id="UP000076552">
    <property type="component" value="Unassembled WGS sequence"/>
</dbReference>
<organism evidence="1 2">
    <name type="scientific">Colletotrichum tofieldiae</name>
    <dbReference type="NCBI Taxonomy" id="708197"/>
    <lineage>
        <taxon>Eukaryota</taxon>
        <taxon>Fungi</taxon>
        <taxon>Dikarya</taxon>
        <taxon>Ascomycota</taxon>
        <taxon>Pezizomycotina</taxon>
        <taxon>Sordariomycetes</taxon>
        <taxon>Hypocreomycetidae</taxon>
        <taxon>Glomerellales</taxon>
        <taxon>Glomerellaceae</taxon>
        <taxon>Colletotrichum</taxon>
        <taxon>Colletotrichum spaethianum species complex</taxon>
    </lineage>
</organism>
<accession>A0A161VPA3</accession>
<keyword evidence="2" id="KW-1185">Reference proteome</keyword>
<protein>
    <submittedName>
        <fullName evidence="1">C6 zinc finger domain-containing protein</fullName>
    </submittedName>
</protein>
<reference evidence="1 2" key="1">
    <citation type="submission" date="2015-06" db="EMBL/GenBank/DDBJ databases">
        <title>Survival trade-offs in plant roots during colonization by closely related pathogenic and mutualistic fungi.</title>
        <authorList>
            <person name="Hacquard S."/>
            <person name="Kracher B."/>
            <person name="Hiruma K."/>
            <person name="Weinman A."/>
            <person name="Muench P."/>
            <person name="Garrido Oter R."/>
            <person name="Ver Loren van Themaat E."/>
            <person name="Dallerey J.-F."/>
            <person name="Damm U."/>
            <person name="Henrissat B."/>
            <person name="Lespinet O."/>
            <person name="Thon M."/>
            <person name="Kemen E."/>
            <person name="McHardy A.C."/>
            <person name="Schulze-Lefert P."/>
            <person name="O'Connell R.J."/>
        </authorList>
    </citation>
    <scope>NUCLEOTIDE SEQUENCE [LARGE SCALE GENOMIC DNA]</scope>
    <source>
        <strain evidence="1 2">0861</strain>
    </source>
</reference>
<evidence type="ECO:0000313" key="1">
    <source>
        <dbReference type="EMBL" id="KZL72925.1"/>
    </source>
</evidence>